<dbReference type="InterPro" id="IPR053179">
    <property type="entry name" value="LINE-1_ORF2_RT/EN"/>
</dbReference>
<keyword evidence="2" id="KW-1185">Reference proteome</keyword>
<dbReference type="PANTHER" id="PTHR25952">
    <property type="entry name" value="ENDO/EXONUCLEASE/PHOSPHATASE DOMAIN-CONTAINING PROTEIN"/>
    <property type="match status" value="1"/>
</dbReference>
<protein>
    <submittedName>
        <fullName evidence="1">Uncharacterized protein</fullName>
    </submittedName>
</protein>
<dbReference type="AlphaFoldDB" id="A0A7J8B2G1"/>
<proteinExistence type="predicted"/>
<name>A0A7J8B2G1_PIPKU</name>
<accession>A0A7J8B2G1</accession>
<gene>
    <name evidence="1" type="ORF">mPipKuh1_007878</name>
</gene>
<sequence>MSMLPKAICRFNAIPIKIPMAYFTKPEKIFQKFKWNHKRLVIITAILRNENKVRGIMLLDIKLYYKSIVIKTTWYWPENKHKDQWNRLGRSEINYCLYVQLIFDKVGKNILWNKDSLFNK</sequence>
<dbReference type="PANTHER" id="PTHR25952:SF255">
    <property type="entry name" value="LINE-1 RETROTRANSPOSABLE ELEMENT ORF2 PROTEIN"/>
    <property type="match status" value="1"/>
</dbReference>
<evidence type="ECO:0000313" key="2">
    <source>
        <dbReference type="Proteomes" id="UP000558488"/>
    </source>
</evidence>
<reference evidence="1 2" key="1">
    <citation type="journal article" date="2020" name="Nature">
        <title>Six reference-quality genomes reveal evolution of bat adaptations.</title>
        <authorList>
            <person name="Jebb D."/>
            <person name="Huang Z."/>
            <person name="Pippel M."/>
            <person name="Hughes G.M."/>
            <person name="Lavrichenko K."/>
            <person name="Devanna P."/>
            <person name="Winkler S."/>
            <person name="Jermiin L.S."/>
            <person name="Skirmuntt E.C."/>
            <person name="Katzourakis A."/>
            <person name="Burkitt-Gray L."/>
            <person name="Ray D.A."/>
            <person name="Sullivan K.A.M."/>
            <person name="Roscito J.G."/>
            <person name="Kirilenko B.M."/>
            <person name="Davalos L.M."/>
            <person name="Corthals A.P."/>
            <person name="Power M.L."/>
            <person name="Jones G."/>
            <person name="Ransome R.D."/>
            <person name="Dechmann D.K.N."/>
            <person name="Locatelli A.G."/>
            <person name="Puechmaille S.J."/>
            <person name="Fedrigo O."/>
            <person name="Jarvis E.D."/>
            <person name="Hiller M."/>
            <person name="Vernes S.C."/>
            <person name="Myers E.W."/>
            <person name="Teeling E.C."/>
        </authorList>
    </citation>
    <scope>NUCLEOTIDE SEQUENCE [LARGE SCALE GENOMIC DNA]</scope>
    <source>
        <strain evidence="1">MPipKuh1</strain>
        <tissue evidence="1">Flight muscle</tissue>
    </source>
</reference>
<evidence type="ECO:0000313" key="1">
    <source>
        <dbReference type="EMBL" id="KAF6392699.1"/>
    </source>
</evidence>
<organism evidence="1 2">
    <name type="scientific">Pipistrellus kuhlii</name>
    <name type="common">Kuhl's pipistrelle</name>
    <dbReference type="NCBI Taxonomy" id="59472"/>
    <lineage>
        <taxon>Eukaryota</taxon>
        <taxon>Metazoa</taxon>
        <taxon>Chordata</taxon>
        <taxon>Craniata</taxon>
        <taxon>Vertebrata</taxon>
        <taxon>Euteleostomi</taxon>
        <taxon>Mammalia</taxon>
        <taxon>Eutheria</taxon>
        <taxon>Laurasiatheria</taxon>
        <taxon>Chiroptera</taxon>
        <taxon>Yangochiroptera</taxon>
        <taxon>Vespertilionidae</taxon>
        <taxon>Pipistrellus</taxon>
    </lineage>
</organism>
<comment type="caution">
    <text evidence="1">The sequence shown here is derived from an EMBL/GenBank/DDBJ whole genome shotgun (WGS) entry which is preliminary data.</text>
</comment>
<dbReference type="EMBL" id="JACAGB010000001">
    <property type="protein sequence ID" value="KAF6392699.1"/>
    <property type="molecule type" value="Genomic_DNA"/>
</dbReference>
<dbReference type="Proteomes" id="UP000558488">
    <property type="component" value="Unassembled WGS sequence"/>
</dbReference>